<dbReference type="HOGENOM" id="CLU_172621_1_0_6"/>
<dbReference type="eggNOG" id="COG5501">
    <property type="taxonomic scope" value="Bacteria"/>
</dbReference>
<dbReference type="InterPro" id="IPR014756">
    <property type="entry name" value="Ig_E-set"/>
</dbReference>
<organism evidence="2 3">
    <name type="scientific">Luminiphilus syltensis NOR5-1B</name>
    <dbReference type="NCBI Taxonomy" id="565045"/>
    <lineage>
        <taxon>Bacteria</taxon>
        <taxon>Pseudomonadati</taxon>
        <taxon>Pseudomonadota</taxon>
        <taxon>Gammaproteobacteria</taxon>
        <taxon>Cellvibrionales</taxon>
        <taxon>Halieaceae</taxon>
        <taxon>Luminiphilus</taxon>
    </lineage>
</organism>
<dbReference type="STRING" id="565045.NOR51B_1209"/>
<reference evidence="3" key="1">
    <citation type="journal article" date="2013" name="BMC Microbiol.">
        <title>Taxonomy and evolution of bacteriochlorophyll a-containing members of the OM60/NOR5 clade of marine gammaproteobacteria: description of Luminiphilus syltensis gen. nov., sp. nov., reclassification of Haliea rubra as Pseudohaliea rubra gen. nov., comb. nov., and emendation of Chromatocurvus halotolerans.</title>
        <authorList>
            <person name="Spring S."/>
            <person name="Riedel T."/>
            <person name="Sproer C."/>
            <person name="Yan S."/>
            <person name="Harder J."/>
            <person name="Fuchs B.M."/>
        </authorList>
    </citation>
    <scope>NUCLEOTIDE SEQUENCE [LARGE SCALE GENOMIC DNA]</scope>
    <source>
        <strain evidence="3">NOR51-B</strain>
    </source>
</reference>
<dbReference type="Pfam" id="PF08770">
    <property type="entry name" value="SoxZ"/>
    <property type="match status" value="1"/>
</dbReference>
<dbReference type="SUPFAM" id="SSF81296">
    <property type="entry name" value="E set domains"/>
    <property type="match status" value="1"/>
</dbReference>
<dbReference type="NCBIfam" id="TIGR04490">
    <property type="entry name" value="SoxZ_true"/>
    <property type="match status" value="1"/>
</dbReference>
<evidence type="ECO:0000313" key="2">
    <source>
        <dbReference type="EMBL" id="EED35264.1"/>
    </source>
</evidence>
<dbReference type="EMBL" id="DS999411">
    <property type="protein sequence ID" value="EED35264.1"/>
    <property type="molecule type" value="Genomic_DNA"/>
</dbReference>
<dbReference type="InterPro" id="IPR013783">
    <property type="entry name" value="Ig-like_fold"/>
</dbReference>
<protein>
    <submittedName>
        <fullName evidence="2">Phosphodiesterase I</fullName>
    </submittedName>
</protein>
<dbReference type="InterPro" id="IPR030995">
    <property type="entry name" value="SoxZ"/>
</dbReference>
<dbReference type="RefSeq" id="WP_009020010.1">
    <property type="nucleotide sequence ID" value="NZ_DS999411.1"/>
</dbReference>
<evidence type="ECO:0000259" key="1">
    <source>
        <dbReference type="Pfam" id="PF08770"/>
    </source>
</evidence>
<dbReference type="InterPro" id="IPR014880">
    <property type="entry name" value="SoxZ_dom"/>
</dbReference>
<proteinExistence type="predicted"/>
<accession>B8KX46</accession>
<feature type="domain" description="Sulphur oxidation protein SoxZ" evidence="1">
    <location>
        <begin position="7"/>
        <end position="100"/>
    </location>
</feature>
<gene>
    <name evidence="2" type="ORF">NOR51B_1209</name>
</gene>
<dbReference type="Gene3D" id="2.60.40.10">
    <property type="entry name" value="Immunoglobulins"/>
    <property type="match status" value="1"/>
</dbReference>
<name>B8KX46_9GAMM</name>
<dbReference type="OrthoDB" id="9795530at2"/>
<evidence type="ECO:0000313" key="3">
    <source>
        <dbReference type="Proteomes" id="UP000004699"/>
    </source>
</evidence>
<dbReference type="Proteomes" id="UP000004699">
    <property type="component" value="Unassembled WGS sequence"/>
</dbReference>
<sequence>MAGRIRIRAQKQGEYTEVKALMRHPMETGMRKDAAGEPIPAHFITEVAGKHGEKVVMSAQWGAAVSQNPFLGFRFKGGESGDEVSVSYIDNKGETGSGSTKIR</sequence>
<keyword evidence="3" id="KW-1185">Reference proteome</keyword>
<dbReference type="AlphaFoldDB" id="B8KX46"/>